<evidence type="ECO:0000256" key="3">
    <source>
        <dbReference type="ARBA" id="ARBA00022989"/>
    </source>
</evidence>
<comment type="subcellular location">
    <subcellularLocation>
        <location evidence="1">Membrane</location>
        <topology evidence="1">Multi-pass membrane protein</topology>
    </subcellularLocation>
</comment>
<evidence type="ECO:0000313" key="8">
    <source>
        <dbReference type="EMBL" id="WAR28912.1"/>
    </source>
</evidence>
<keyword evidence="5" id="KW-0406">Ion transport</keyword>
<comment type="similarity">
    <text evidence="5">Belongs to the ligand-gated ion channel (TC 1.A.9) family.</text>
</comment>
<keyword evidence="2 5" id="KW-0812">Transmembrane</keyword>
<keyword evidence="5" id="KW-0732">Signal</keyword>
<feature type="domain" description="Neurotransmitter-gated ion-channel ligand-binding" evidence="6">
    <location>
        <begin position="35"/>
        <end position="239"/>
    </location>
</feature>
<dbReference type="CDD" id="cd18989">
    <property type="entry name" value="LGIC_ECD_cation"/>
    <property type="match status" value="1"/>
</dbReference>
<feature type="transmembrane region" description="Helical" evidence="5">
    <location>
        <begin position="271"/>
        <end position="289"/>
    </location>
</feature>
<dbReference type="Proteomes" id="UP001164746">
    <property type="component" value="Chromosome 15"/>
</dbReference>
<dbReference type="InterPro" id="IPR006202">
    <property type="entry name" value="Neur_chan_lig-bd"/>
</dbReference>
<evidence type="ECO:0000313" key="9">
    <source>
        <dbReference type="Proteomes" id="UP001164746"/>
    </source>
</evidence>
<feature type="chain" id="PRO_5044998289" evidence="5">
    <location>
        <begin position="31"/>
        <end position="390"/>
    </location>
</feature>
<dbReference type="PANTHER" id="PTHR18945">
    <property type="entry name" value="NEUROTRANSMITTER GATED ION CHANNEL"/>
    <property type="match status" value="1"/>
</dbReference>
<keyword evidence="4 5" id="KW-0472">Membrane</keyword>
<evidence type="ECO:0000256" key="5">
    <source>
        <dbReference type="RuleBase" id="RU000687"/>
    </source>
</evidence>
<accession>A0ABY7G369</accession>
<name>A0ABY7G369_MYAAR</name>
<sequence length="390" mass="44024">MLLLTKPEAIISRLCLVAFLFISCEVQCHSFKDEKRLYTFITEEAEPGIRPVLDHTRSINISLLPALIELKELNAKDQTLKTSMALFLWWEQDLLRWNKSDFGGADTITLNSRQVWTPDINVHNRIDYGQTLSNDADKSFKVTLFADGRVVWIIGGQLETSCTVDVSWYPFDNQTCIVEISKMSLSDREMQLIPAEKFVLTEAVGSNSEWTIHDSPIYRNDHHADKSYLEVHIVLTRKPLSYIINTIIPVFILSFMNVLSFKIPLQSGERISYSVSLFLSFMVLLTMISDSIPNVSSQVSMLQLFVTLQLAFGAVVTSLSIALVKVSFAEKDNKKSSKGCLKELCTMKSKTCDCNESEEERNRKGNDGAQGMILGLSRLNSPNPIFLCEP</sequence>
<dbReference type="Pfam" id="PF02932">
    <property type="entry name" value="Neur_chan_memb"/>
    <property type="match status" value="1"/>
</dbReference>
<evidence type="ECO:0000256" key="4">
    <source>
        <dbReference type="ARBA" id="ARBA00023136"/>
    </source>
</evidence>
<dbReference type="PROSITE" id="PS51257">
    <property type="entry name" value="PROKAR_LIPOPROTEIN"/>
    <property type="match status" value="1"/>
</dbReference>
<proteinExistence type="inferred from homology"/>
<keyword evidence="9" id="KW-1185">Reference proteome</keyword>
<keyword evidence="3 5" id="KW-1133">Transmembrane helix</keyword>
<feature type="transmembrane region" description="Helical" evidence="5">
    <location>
        <begin position="240"/>
        <end position="259"/>
    </location>
</feature>
<dbReference type="InterPro" id="IPR038050">
    <property type="entry name" value="Neuro_actylchol_rec"/>
</dbReference>
<dbReference type="PRINTS" id="PR00252">
    <property type="entry name" value="NRIONCHANNEL"/>
</dbReference>
<evidence type="ECO:0000256" key="1">
    <source>
        <dbReference type="ARBA" id="ARBA00004141"/>
    </source>
</evidence>
<organism evidence="8 9">
    <name type="scientific">Mya arenaria</name>
    <name type="common">Soft-shell clam</name>
    <dbReference type="NCBI Taxonomy" id="6604"/>
    <lineage>
        <taxon>Eukaryota</taxon>
        <taxon>Metazoa</taxon>
        <taxon>Spiralia</taxon>
        <taxon>Lophotrochozoa</taxon>
        <taxon>Mollusca</taxon>
        <taxon>Bivalvia</taxon>
        <taxon>Autobranchia</taxon>
        <taxon>Heteroconchia</taxon>
        <taxon>Euheterodonta</taxon>
        <taxon>Imparidentia</taxon>
        <taxon>Neoheterodontei</taxon>
        <taxon>Myida</taxon>
        <taxon>Myoidea</taxon>
        <taxon>Myidae</taxon>
        <taxon>Mya</taxon>
    </lineage>
</organism>
<comment type="caution">
    <text evidence="5">Lacks conserved residue(s) required for the propagation of feature annotation.</text>
</comment>
<dbReference type="PROSITE" id="PS00236">
    <property type="entry name" value="NEUROTR_ION_CHANNEL"/>
    <property type="match status" value="1"/>
</dbReference>
<dbReference type="SUPFAM" id="SSF90112">
    <property type="entry name" value="Neurotransmitter-gated ion-channel transmembrane pore"/>
    <property type="match status" value="1"/>
</dbReference>
<dbReference type="Gene3D" id="1.20.58.390">
    <property type="entry name" value="Neurotransmitter-gated ion-channel transmembrane domain"/>
    <property type="match status" value="1"/>
</dbReference>
<keyword evidence="5" id="KW-0407">Ion channel</keyword>
<feature type="signal peptide" evidence="5">
    <location>
        <begin position="1"/>
        <end position="30"/>
    </location>
</feature>
<feature type="domain" description="Neurotransmitter-gated ion-channel transmembrane" evidence="7">
    <location>
        <begin position="246"/>
        <end position="362"/>
    </location>
</feature>
<keyword evidence="5" id="KW-0813">Transport</keyword>
<evidence type="ECO:0000259" key="7">
    <source>
        <dbReference type="Pfam" id="PF02932"/>
    </source>
</evidence>
<protein>
    <submittedName>
        <fullName evidence="8">ACHA-like protein</fullName>
    </submittedName>
</protein>
<evidence type="ECO:0000259" key="6">
    <source>
        <dbReference type="Pfam" id="PF02931"/>
    </source>
</evidence>
<reference evidence="8" key="1">
    <citation type="submission" date="2022-11" db="EMBL/GenBank/DDBJ databases">
        <title>Centuries of genome instability and evolution in soft-shell clam transmissible cancer (bioRxiv).</title>
        <authorList>
            <person name="Hart S.F.M."/>
            <person name="Yonemitsu M.A."/>
            <person name="Giersch R.M."/>
            <person name="Beal B.F."/>
            <person name="Arriagada G."/>
            <person name="Davis B.W."/>
            <person name="Ostrander E.A."/>
            <person name="Goff S.P."/>
            <person name="Metzger M.J."/>
        </authorList>
    </citation>
    <scope>NUCLEOTIDE SEQUENCE</scope>
    <source>
        <strain evidence="8">MELC-2E11</strain>
        <tissue evidence="8">Siphon/mantle</tissue>
    </source>
</reference>
<dbReference type="EMBL" id="CP111026">
    <property type="protein sequence ID" value="WAR28912.1"/>
    <property type="molecule type" value="Genomic_DNA"/>
</dbReference>
<dbReference type="Pfam" id="PF02931">
    <property type="entry name" value="Neur_chan_LBD"/>
    <property type="match status" value="1"/>
</dbReference>
<dbReference type="CDD" id="cd19051">
    <property type="entry name" value="LGIC_TM_cation"/>
    <property type="match status" value="1"/>
</dbReference>
<dbReference type="InterPro" id="IPR018000">
    <property type="entry name" value="Neurotransmitter_ion_chnl_CS"/>
</dbReference>
<dbReference type="InterPro" id="IPR006029">
    <property type="entry name" value="Neurotrans-gated_channel_TM"/>
</dbReference>
<gene>
    <name evidence="8" type="ORF">MAR_014616</name>
</gene>
<feature type="transmembrane region" description="Helical" evidence="5">
    <location>
        <begin position="301"/>
        <end position="328"/>
    </location>
</feature>
<dbReference type="InterPro" id="IPR006201">
    <property type="entry name" value="Neur_channel"/>
</dbReference>
<dbReference type="SUPFAM" id="SSF63712">
    <property type="entry name" value="Nicotinic receptor ligand binding domain-like"/>
    <property type="match status" value="1"/>
</dbReference>
<dbReference type="InterPro" id="IPR036719">
    <property type="entry name" value="Neuro-gated_channel_TM_sf"/>
</dbReference>
<dbReference type="InterPro" id="IPR036734">
    <property type="entry name" value="Neur_chan_lig-bd_sf"/>
</dbReference>
<dbReference type="Gene3D" id="2.70.170.10">
    <property type="entry name" value="Neurotransmitter-gated ion-channel ligand-binding domain"/>
    <property type="match status" value="1"/>
</dbReference>
<evidence type="ECO:0000256" key="2">
    <source>
        <dbReference type="ARBA" id="ARBA00022692"/>
    </source>
</evidence>